<evidence type="ECO:0000313" key="1">
    <source>
        <dbReference type="EMBL" id="GFH50292.1"/>
    </source>
</evidence>
<dbReference type="Proteomes" id="UP001054902">
    <property type="component" value="Unassembled WGS sequence"/>
</dbReference>
<dbReference type="EMBL" id="BLLK01000038">
    <property type="protein sequence ID" value="GFH50292.1"/>
    <property type="molecule type" value="Genomic_DNA"/>
</dbReference>
<gene>
    <name evidence="1" type="ORF">CTEN210_06768</name>
</gene>
<dbReference type="SUPFAM" id="SSF52058">
    <property type="entry name" value="L domain-like"/>
    <property type="match status" value="1"/>
</dbReference>
<dbReference type="Gene3D" id="3.80.10.10">
    <property type="entry name" value="Ribonuclease Inhibitor"/>
    <property type="match status" value="1"/>
</dbReference>
<dbReference type="PANTHER" id="PTHR45661">
    <property type="entry name" value="SURFACE ANTIGEN"/>
    <property type="match status" value="1"/>
</dbReference>
<dbReference type="AlphaFoldDB" id="A0AAD3CQH0"/>
<evidence type="ECO:0000313" key="2">
    <source>
        <dbReference type="Proteomes" id="UP001054902"/>
    </source>
</evidence>
<sequence>MRVQTEEWRQFIPGVRMYKGKKTCFYNGEILWDEDHGEYLVYSKEEQLSWDVVIVLPGVEVICEVTFADCEKLETVVMADTVRRIEGHAFSNCDSLTYVKLSRNLEYIGIEAFCECSSLISIFIPPSCREIAHFAFTACTKLIILSVPQHTQLGDKVIAWTKLIKASSFETNAIGVYDDSISENVNEWIKNINGDDDQYALHRACSSFNPLSEIIYEIVKRQGLIAFKKKNEIGITPLQYLEANPFAKDIDQSSFVKRYILEMMGEAV</sequence>
<comment type="caution">
    <text evidence="1">The sequence shown here is derived from an EMBL/GenBank/DDBJ whole genome shotgun (WGS) entry which is preliminary data.</text>
</comment>
<organism evidence="1 2">
    <name type="scientific">Chaetoceros tenuissimus</name>
    <dbReference type="NCBI Taxonomy" id="426638"/>
    <lineage>
        <taxon>Eukaryota</taxon>
        <taxon>Sar</taxon>
        <taxon>Stramenopiles</taxon>
        <taxon>Ochrophyta</taxon>
        <taxon>Bacillariophyta</taxon>
        <taxon>Coscinodiscophyceae</taxon>
        <taxon>Chaetocerotophycidae</taxon>
        <taxon>Chaetocerotales</taxon>
        <taxon>Chaetocerotaceae</taxon>
        <taxon>Chaetoceros</taxon>
    </lineage>
</organism>
<accession>A0AAD3CQH0</accession>
<dbReference type="InterPro" id="IPR026906">
    <property type="entry name" value="LRR_5"/>
</dbReference>
<dbReference type="Pfam" id="PF13306">
    <property type="entry name" value="LRR_5"/>
    <property type="match status" value="1"/>
</dbReference>
<keyword evidence="2" id="KW-1185">Reference proteome</keyword>
<dbReference type="InterPro" id="IPR032675">
    <property type="entry name" value="LRR_dom_sf"/>
</dbReference>
<dbReference type="PANTHER" id="PTHR45661:SF3">
    <property type="entry name" value="IG-LIKE DOMAIN-CONTAINING PROTEIN"/>
    <property type="match status" value="1"/>
</dbReference>
<dbReference type="InterPro" id="IPR053139">
    <property type="entry name" value="Surface_bspA-like"/>
</dbReference>
<proteinExistence type="predicted"/>
<protein>
    <submittedName>
        <fullName evidence="1">Leucine-rich repeat domain-containing protein</fullName>
    </submittedName>
</protein>
<name>A0AAD3CQH0_9STRA</name>
<reference evidence="1 2" key="1">
    <citation type="journal article" date="2021" name="Sci. Rep.">
        <title>The genome of the diatom Chaetoceros tenuissimus carries an ancient integrated fragment of an extant virus.</title>
        <authorList>
            <person name="Hongo Y."/>
            <person name="Kimura K."/>
            <person name="Takaki Y."/>
            <person name="Yoshida Y."/>
            <person name="Baba S."/>
            <person name="Kobayashi G."/>
            <person name="Nagasaki K."/>
            <person name="Hano T."/>
            <person name="Tomaru Y."/>
        </authorList>
    </citation>
    <scope>NUCLEOTIDE SEQUENCE [LARGE SCALE GENOMIC DNA]</scope>
    <source>
        <strain evidence="1 2">NIES-3715</strain>
    </source>
</reference>